<dbReference type="GO" id="GO:0005506">
    <property type="term" value="F:iron ion binding"/>
    <property type="evidence" value="ECO:0007669"/>
    <property type="project" value="InterPro"/>
</dbReference>
<feature type="transmembrane region" description="Helical" evidence="6">
    <location>
        <begin position="395"/>
        <end position="413"/>
    </location>
</feature>
<feature type="domain" description="Fatty acid hydroxylase" evidence="7">
    <location>
        <begin position="211"/>
        <end position="328"/>
    </location>
</feature>
<evidence type="ECO:0000256" key="3">
    <source>
        <dbReference type="ARBA" id="ARBA00022989"/>
    </source>
</evidence>
<evidence type="ECO:0000256" key="1">
    <source>
        <dbReference type="ARBA" id="ARBA00004370"/>
    </source>
</evidence>
<dbReference type="Pfam" id="PF04116">
    <property type="entry name" value="FA_hydroxylase"/>
    <property type="match status" value="1"/>
</dbReference>
<reference evidence="8 9" key="1">
    <citation type="journal article" date="2024" name="Science">
        <title>Giant polyketide synthase enzymes in the biosynthesis of giant marine polyether toxins.</title>
        <authorList>
            <person name="Fallon T.R."/>
            <person name="Shende V.V."/>
            <person name="Wierzbicki I.H."/>
            <person name="Pendleton A.L."/>
            <person name="Watervoot N.F."/>
            <person name="Auber R.P."/>
            <person name="Gonzalez D.J."/>
            <person name="Wisecaver J.H."/>
            <person name="Moore B.S."/>
        </authorList>
    </citation>
    <scope>NUCLEOTIDE SEQUENCE [LARGE SCALE GENOMIC DNA]</scope>
    <source>
        <strain evidence="8 9">12B1</strain>
    </source>
</reference>
<dbReference type="GO" id="GO:0008610">
    <property type="term" value="P:lipid biosynthetic process"/>
    <property type="evidence" value="ECO:0007669"/>
    <property type="project" value="InterPro"/>
</dbReference>
<name>A0AB34JXB6_PRYPA</name>
<dbReference type="Proteomes" id="UP001515480">
    <property type="component" value="Unassembled WGS sequence"/>
</dbReference>
<comment type="caution">
    <text evidence="8">The sequence shown here is derived from an EMBL/GenBank/DDBJ whole genome shotgun (WGS) entry which is preliminary data.</text>
</comment>
<evidence type="ECO:0000259" key="7">
    <source>
        <dbReference type="Pfam" id="PF04116"/>
    </source>
</evidence>
<feature type="compositionally biased region" description="Pro residues" evidence="5">
    <location>
        <begin position="7"/>
        <end position="23"/>
    </location>
</feature>
<evidence type="ECO:0000256" key="4">
    <source>
        <dbReference type="ARBA" id="ARBA00023136"/>
    </source>
</evidence>
<dbReference type="InterPro" id="IPR006694">
    <property type="entry name" value="Fatty_acid_hydroxylase"/>
</dbReference>
<keyword evidence="2 6" id="KW-0812">Transmembrane</keyword>
<evidence type="ECO:0000256" key="2">
    <source>
        <dbReference type="ARBA" id="ARBA00022692"/>
    </source>
</evidence>
<sequence length="476" mass="52868">MMRRRGPPSPDAPLSPPPAPRPAVFPRTGFAGTVDRSFWKPPSWVDASLPPGTTSQQAAYCPSPHWYAQLLTGYSLLFSPNLVWLAIALLDYALFPYDFAAAASGFRGAWISKRLAANAALALGYTGFWHVALYWLGRGRRPFKQDRVWSWGKFAHNLWYSCLGVAQWTGFEVLFMRAYATGRLPYLTDAAAFGSPAGLLNFVACCFWVPMWRTFHFYFAHRLLHIRPLYKFVHSLHHRNTDVEPFAGLCMHPVEHLYYFACIAPSLYVFCSPFAFMWNGVHLLISPAASHSGYEDHFQSDQFHYLHHKYFECNYGPTDCPLDRWFGTFRDKMTASPGEASSDAKANLVGMPEASFICYMLCAVVFPLAVLVQALGDPSSVASWAFGPLKGEHSVALICATSPVIAGALGLFISGSAWLQRPKQSFVAPFHKEAVLGALGMHLALGVAVTIVPVYHMIHMVLAPPGHSFYCSLHGC</sequence>
<dbReference type="EMBL" id="JBGBPQ010000003">
    <property type="protein sequence ID" value="KAL1526596.1"/>
    <property type="molecule type" value="Genomic_DNA"/>
</dbReference>
<keyword evidence="4 6" id="KW-0472">Membrane</keyword>
<comment type="subcellular location">
    <subcellularLocation>
        <location evidence="1">Membrane</location>
    </subcellularLocation>
</comment>
<evidence type="ECO:0000313" key="8">
    <source>
        <dbReference type="EMBL" id="KAL1526596.1"/>
    </source>
</evidence>
<protein>
    <recommendedName>
        <fullName evidence="7">Fatty acid hydroxylase domain-containing protein</fullName>
    </recommendedName>
</protein>
<gene>
    <name evidence="8" type="ORF">AB1Y20_015301</name>
</gene>
<feature type="transmembrane region" description="Helical" evidence="6">
    <location>
        <begin position="434"/>
        <end position="458"/>
    </location>
</feature>
<proteinExistence type="predicted"/>
<dbReference type="GO" id="GO:0016491">
    <property type="term" value="F:oxidoreductase activity"/>
    <property type="evidence" value="ECO:0007669"/>
    <property type="project" value="InterPro"/>
</dbReference>
<feature type="transmembrane region" description="Helical" evidence="6">
    <location>
        <begin position="199"/>
        <end position="219"/>
    </location>
</feature>
<accession>A0AB34JXB6</accession>
<dbReference type="AlphaFoldDB" id="A0AB34JXB6"/>
<keyword evidence="3 6" id="KW-1133">Transmembrane helix</keyword>
<feature type="region of interest" description="Disordered" evidence="5">
    <location>
        <begin position="1"/>
        <end position="24"/>
    </location>
</feature>
<feature type="transmembrane region" description="Helical" evidence="6">
    <location>
        <begin position="74"/>
        <end position="95"/>
    </location>
</feature>
<organism evidence="8 9">
    <name type="scientific">Prymnesium parvum</name>
    <name type="common">Toxic golden alga</name>
    <dbReference type="NCBI Taxonomy" id="97485"/>
    <lineage>
        <taxon>Eukaryota</taxon>
        <taxon>Haptista</taxon>
        <taxon>Haptophyta</taxon>
        <taxon>Prymnesiophyceae</taxon>
        <taxon>Prymnesiales</taxon>
        <taxon>Prymnesiaceae</taxon>
        <taxon>Prymnesium</taxon>
    </lineage>
</organism>
<dbReference type="GO" id="GO:0016020">
    <property type="term" value="C:membrane"/>
    <property type="evidence" value="ECO:0007669"/>
    <property type="project" value="UniProtKB-SubCell"/>
</dbReference>
<evidence type="ECO:0000256" key="5">
    <source>
        <dbReference type="SAM" id="MobiDB-lite"/>
    </source>
</evidence>
<feature type="transmembrane region" description="Helical" evidence="6">
    <location>
        <begin position="115"/>
        <end position="137"/>
    </location>
</feature>
<keyword evidence="9" id="KW-1185">Reference proteome</keyword>
<feature type="transmembrane region" description="Helical" evidence="6">
    <location>
        <begin position="356"/>
        <end position="375"/>
    </location>
</feature>
<evidence type="ECO:0000256" key="6">
    <source>
        <dbReference type="SAM" id="Phobius"/>
    </source>
</evidence>
<dbReference type="InterPro" id="IPR050307">
    <property type="entry name" value="Sterol_Desaturase_Related"/>
</dbReference>
<evidence type="ECO:0000313" key="9">
    <source>
        <dbReference type="Proteomes" id="UP001515480"/>
    </source>
</evidence>
<dbReference type="PANTHER" id="PTHR11863">
    <property type="entry name" value="STEROL DESATURASE"/>
    <property type="match status" value="1"/>
</dbReference>
<feature type="transmembrane region" description="Helical" evidence="6">
    <location>
        <begin position="158"/>
        <end position="179"/>
    </location>
</feature>